<evidence type="ECO:0000256" key="1">
    <source>
        <dbReference type="ARBA" id="ARBA00004651"/>
    </source>
</evidence>
<dbReference type="AlphaFoldDB" id="A0A1N7JFS4"/>
<feature type="transmembrane region" description="Helical" evidence="7">
    <location>
        <begin position="304"/>
        <end position="325"/>
    </location>
</feature>
<organism evidence="9 10">
    <name type="scientific">Corynebacterium appendicis CIP 107643</name>
    <dbReference type="NCBI Taxonomy" id="1161099"/>
    <lineage>
        <taxon>Bacteria</taxon>
        <taxon>Bacillati</taxon>
        <taxon>Actinomycetota</taxon>
        <taxon>Actinomycetes</taxon>
        <taxon>Mycobacteriales</taxon>
        <taxon>Corynebacteriaceae</taxon>
        <taxon>Corynebacterium</taxon>
    </lineage>
</organism>
<feature type="transmembrane region" description="Helical" evidence="7">
    <location>
        <begin position="266"/>
        <end position="284"/>
    </location>
</feature>
<keyword evidence="4 7" id="KW-0812">Transmembrane</keyword>
<feature type="transmembrane region" description="Helical" evidence="7">
    <location>
        <begin position="230"/>
        <end position="246"/>
    </location>
</feature>
<keyword evidence="5 7" id="KW-1133">Transmembrane helix</keyword>
<dbReference type="Gene3D" id="1.20.1250.20">
    <property type="entry name" value="MFS general substrate transporter like domains"/>
    <property type="match status" value="1"/>
</dbReference>
<feature type="transmembrane region" description="Helical" evidence="7">
    <location>
        <begin position="359"/>
        <end position="383"/>
    </location>
</feature>
<keyword evidence="6 7" id="KW-0472">Membrane</keyword>
<comment type="subcellular location">
    <subcellularLocation>
        <location evidence="1">Cell membrane</location>
        <topology evidence="1">Multi-pass membrane protein</topology>
    </subcellularLocation>
</comment>
<feature type="transmembrane region" description="Helical" evidence="7">
    <location>
        <begin position="104"/>
        <end position="125"/>
    </location>
</feature>
<feature type="domain" description="Major facilitator superfamily (MFS) profile" evidence="8">
    <location>
        <begin position="13"/>
        <end position="481"/>
    </location>
</feature>
<evidence type="ECO:0000256" key="2">
    <source>
        <dbReference type="ARBA" id="ARBA00022448"/>
    </source>
</evidence>
<keyword evidence="3" id="KW-1003">Cell membrane</keyword>
<protein>
    <submittedName>
        <fullName evidence="9">MFS transporter, DHA2 family, multidrug resistance protein</fullName>
    </submittedName>
</protein>
<dbReference type="InterPro" id="IPR036259">
    <property type="entry name" value="MFS_trans_sf"/>
</dbReference>
<evidence type="ECO:0000259" key="8">
    <source>
        <dbReference type="PROSITE" id="PS50850"/>
    </source>
</evidence>
<dbReference type="InterPro" id="IPR020846">
    <property type="entry name" value="MFS_dom"/>
</dbReference>
<dbReference type="Pfam" id="PF07690">
    <property type="entry name" value="MFS_1"/>
    <property type="match status" value="1"/>
</dbReference>
<feature type="transmembrane region" description="Helical" evidence="7">
    <location>
        <begin position="137"/>
        <end position="157"/>
    </location>
</feature>
<reference evidence="10" key="1">
    <citation type="submission" date="2017-01" db="EMBL/GenBank/DDBJ databases">
        <authorList>
            <person name="Varghese N."/>
            <person name="Submissions S."/>
        </authorList>
    </citation>
    <scope>NUCLEOTIDE SEQUENCE [LARGE SCALE GENOMIC DNA]</scope>
    <source>
        <strain evidence="10">DSM 44531</strain>
    </source>
</reference>
<feature type="transmembrane region" description="Helical" evidence="7">
    <location>
        <begin position="79"/>
        <end position="98"/>
    </location>
</feature>
<dbReference type="EMBL" id="FTOF01000007">
    <property type="protein sequence ID" value="SIS48096.1"/>
    <property type="molecule type" value="Genomic_DNA"/>
</dbReference>
<evidence type="ECO:0000256" key="6">
    <source>
        <dbReference type="ARBA" id="ARBA00023136"/>
    </source>
</evidence>
<feature type="transmembrane region" description="Helical" evidence="7">
    <location>
        <begin position="50"/>
        <end position="67"/>
    </location>
</feature>
<evidence type="ECO:0000256" key="5">
    <source>
        <dbReference type="ARBA" id="ARBA00022989"/>
    </source>
</evidence>
<dbReference type="PROSITE" id="PS50850">
    <property type="entry name" value="MFS"/>
    <property type="match status" value="1"/>
</dbReference>
<name>A0A1N7JFS4_9CORY</name>
<evidence type="ECO:0000256" key="3">
    <source>
        <dbReference type="ARBA" id="ARBA00022475"/>
    </source>
</evidence>
<feature type="transmembrane region" description="Helical" evidence="7">
    <location>
        <begin position="199"/>
        <end position="218"/>
    </location>
</feature>
<dbReference type="Gene3D" id="1.20.1720.10">
    <property type="entry name" value="Multidrug resistance protein D"/>
    <property type="match status" value="1"/>
</dbReference>
<dbReference type="PANTHER" id="PTHR42718:SF47">
    <property type="entry name" value="METHYL VIOLOGEN RESISTANCE PROTEIN SMVA"/>
    <property type="match status" value="1"/>
</dbReference>
<proteinExistence type="predicted"/>
<dbReference type="CDD" id="cd17321">
    <property type="entry name" value="MFS_MMR_MDR_like"/>
    <property type="match status" value="1"/>
</dbReference>
<keyword evidence="10" id="KW-1185">Reference proteome</keyword>
<accession>A0A1N7JFS4</accession>
<evidence type="ECO:0000313" key="10">
    <source>
        <dbReference type="Proteomes" id="UP000186292"/>
    </source>
</evidence>
<evidence type="ECO:0000256" key="7">
    <source>
        <dbReference type="SAM" id="Phobius"/>
    </source>
</evidence>
<feature type="transmembrane region" description="Helical" evidence="7">
    <location>
        <begin position="404"/>
        <end position="425"/>
    </location>
</feature>
<dbReference type="Proteomes" id="UP000186292">
    <property type="component" value="Unassembled WGS sequence"/>
</dbReference>
<keyword evidence="2" id="KW-0813">Transport</keyword>
<feature type="transmembrane region" description="Helical" evidence="7">
    <location>
        <begin position="163"/>
        <end position="187"/>
    </location>
</feature>
<gene>
    <name evidence="9" type="ORF">SAMN05444817_1074</name>
</gene>
<evidence type="ECO:0000313" key="9">
    <source>
        <dbReference type="EMBL" id="SIS48096.1"/>
    </source>
</evidence>
<feature type="transmembrane region" description="Helical" evidence="7">
    <location>
        <begin position="456"/>
        <end position="476"/>
    </location>
</feature>
<feature type="transmembrane region" description="Helical" evidence="7">
    <location>
        <begin position="332"/>
        <end position="353"/>
    </location>
</feature>
<dbReference type="STRING" id="1161099.SAMN05444817_1074"/>
<dbReference type="GO" id="GO:0022857">
    <property type="term" value="F:transmembrane transporter activity"/>
    <property type="evidence" value="ECO:0007669"/>
    <property type="project" value="InterPro"/>
</dbReference>
<feature type="transmembrane region" description="Helical" evidence="7">
    <location>
        <begin position="12"/>
        <end position="38"/>
    </location>
</feature>
<sequence>MGKEPANPNRWPFFVVVSLGLLMVALDNSILYTALPALDEQLGATASQSLWIINAYPLVITGLLLGSGSLGDRIGHRRMFMVGLVIFGIASLAAAFSPTVLSLVIARGVLGAGAATMLPATLALINQIFPHERERNLAMSIWVSAAVLGAALGPVVGGALLHFFWWGSVFLINVPVVVLAIVCTLLIGPRNRPNPDKHWDLISSIFALFTLSGLTLTIEEAARLDTHMPVLIGAAVVMVFGAVMFGRRQKKLDEPLLTFDIFKNPVFTGGAVSAAGAMFVLVGLEMTSTQRLQLVDGFSPFHAGLTIGVIGFVALPFTIAGGALLHRIGFQTIVSGGFAACIAGALICWWGSAIDNFPAFLAGGILLGAGANFAMSVSSTAIIGAAPPERAGMAGGVEEVSYEFGTLVTVAISGSMLTSLLLAFLPPGIAHMGMNAIYDPATHDAAATAYAHAHELTTAFLAATAVVFCAITAWCFRGNPKSPNATVN</sequence>
<dbReference type="PANTHER" id="PTHR42718">
    <property type="entry name" value="MAJOR FACILITATOR SUPERFAMILY MULTIDRUG TRANSPORTER MFSC"/>
    <property type="match status" value="1"/>
</dbReference>
<dbReference type="SUPFAM" id="SSF103473">
    <property type="entry name" value="MFS general substrate transporter"/>
    <property type="match status" value="1"/>
</dbReference>
<evidence type="ECO:0000256" key="4">
    <source>
        <dbReference type="ARBA" id="ARBA00022692"/>
    </source>
</evidence>
<dbReference type="InterPro" id="IPR011701">
    <property type="entry name" value="MFS"/>
</dbReference>
<dbReference type="GO" id="GO:0005886">
    <property type="term" value="C:plasma membrane"/>
    <property type="evidence" value="ECO:0007669"/>
    <property type="project" value="UniProtKB-SubCell"/>
</dbReference>